<gene>
    <name evidence="2" type="ORF">JX360_14340</name>
</gene>
<dbReference type="CDD" id="cd04182">
    <property type="entry name" value="GT_2_like_f"/>
    <property type="match status" value="1"/>
</dbReference>
<dbReference type="InterPro" id="IPR029044">
    <property type="entry name" value="Nucleotide-diphossugar_trans"/>
</dbReference>
<protein>
    <submittedName>
        <fullName evidence="2">Nucleotidyltransferase family protein</fullName>
    </submittedName>
</protein>
<dbReference type="RefSeq" id="WP_244352245.1">
    <property type="nucleotide sequence ID" value="NZ_JAFIRA010000045.1"/>
</dbReference>
<keyword evidence="3" id="KW-1185">Reference proteome</keyword>
<evidence type="ECO:0000259" key="1">
    <source>
        <dbReference type="Pfam" id="PF12804"/>
    </source>
</evidence>
<dbReference type="Pfam" id="PF12804">
    <property type="entry name" value="NTP_transf_3"/>
    <property type="match status" value="1"/>
</dbReference>
<feature type="domain" description="MobA-like NTP transferase" evidence="1">
    <location>
        <begin position="9"/>
        <end position="167"/>
    </location>
</feature>
<evidence type="ECO:0000313" key="3">
    <source>
        <dbReference type="Proteomes" id="UP000830835"/>
    </source>
</evidence>
<sequence>MASDLNVHALILSAGFSTRMGEPKAFLPWKEGQSLLSYQISQWRQAGFQPWVVLGSHNLAAAEPHLQGAEVLINPDPEAGKTHSIRVGVEGIPADFRLLGISAVDQPRPAWIYHSLLEYHLRHRSLATVPVHRGRRGHPTLIDGRLREELLHLKEETLGLRQLLHDLGKRVQEVELYTADIFLDYNTPDDWEAGATAEDPPID</sequence>
<dbReference type="PANTHER" id="PTHR43777">
    <property type="entry name" value="MOLYBDENUM COFACTOR CYTIDYLYLTRANSFERASE"/>
    <property type="match status" value="1"/>
</dbReference>
<organism evidence="2 3">
    <name type="scientific">Thermostichus vulcanus str. 'Rupite'</name>
    <dbReference type="NCBI Taxonomy" id="2813851"/>
    <lineage>
        <taxon>Bacteria</taxon>
        <taxon>Bacillati</taxon>
        <taxon>Cyanobacteriota</taxon>
        <taxon>Cyanophyceae</taxon>
        <taxon>Thermostichales</taxon>
        <taxon>Thermostichaceae</taxon>
        <taxon>Thermostichus</taxon>
    </lineage>
</organism>
<comment type="caution">
    <text evidence="2">The sequence shown here is derived from an EMBL/GenBank/DDBJ whole genome shotgun (WGS) entry which is preliminary data.</text>
</comment>
<dbReference type="EMBL" id="JAFIRA010000045">
    <property type="protein sequence ID" value="MCJ2544069.1"/>
    <property type="molecule type" value="Genomic_DNA"/>
</dbReference>
<evidence type="ECO:0000313" key="2">
    <source>
        <dbReference type="EMBL" id="MCJ2544069.1"/>
    </source>
</evidence>
<proteinExistence type="predicted"/>
<dbReference type="PANTHER" id="PTHR43777:SF1">
    <property type="entry name" value="MOLYBDENUM COFACTOR CYTIDYLYLTRANSFERASE"/>
    <property type="match status" value="1"/>
</dbReference>
<accession>A0ABT0CE64</accession>
<dbReference type="Gene3D" id="3.90.550.10">
    <property type="entry name" value="Spore Coat Polysaccharide Biosynthesis Protein SpsA, Chain A"/>
    <property type="match status" value="1"/>
</dbReference>
<dbReference type="InterPro" id="IPR025877">
    <property type="entry name" value="MobA-like_NTP_Trfase"/>
</dbReference>
<name>A0ABT0CE64_THEVL</name>
<reference evidence="2" key="1">
    <citation type="submission" date="2021-02" db="EMBL/GenBank/DDBJ databases">
        <title>The CRISPR/cas machinery reduction and long-range gene transfer in the hot spring cyanobacterium Synechococcus.</title>
        <authorList>
            <person name="Dvorak P."/>
            <person name="Jahodarova E."/>
            <person name="Hasler P."/>
            <person name="Poulickova A."/>
        </authorList>
    </citation>
    <scope>NUCLEOTIDE SEQUENCE</scope>
    <source>
        <strain evidence="2">Rupite</strain>
    </source>
</reference>
<dbReference type="SUPFAM" id="SSF53448">
    <property type="entry name" value="Nucleotide-diphospho-sugar transferases"/>
    <property type="match status" value="1"/>
</dbReference>
<dbReference type="Proteomes" id="UP000830835">
    <property type="component" value="Unassembled WGS sequence"/>
</dbReference>